<dbReference type="RefSeq" id="WP_003632664.1">
    <property type="nucleotide sequence ID" value="NC_013861.1"/>
</dbReference>
<dbReference type="AlphaFoldDB" id="D3HQ92"/>
<accession>D3HQ92</accession>
<dbReference type="STRING" id="661367.LLO_0720"/>
<reference evidence="1 2" key="1">
    <citation type="journal article" date="2010" name="PLoS Genet.">
        <title>Analysis of the Legionella longbeachae genome and transcriptome uncovers unique strategies to cause Legionnaires' disease.</title>
        <authorList>
            <person name="Cazalet C."/>
            <person name="Gomez-Valero L."/>
            <person name="Rusniok C."/>
            <person name="Lomma M."/>
            <person name="Dervins-Ravault D."/>
            <person name="Newton H."/>
            <person name="Sansom F."/>
            <person name="Jarraud S."/>
            <person name="Zidane N."/>
            <person name="Ma L."/>
            <person name="Bouchier C."/>
            <person name="Etienne J."/>
            <person name="Hartland E."/>
            <person name="Buchrieser C."/>
        </authorList>
    </citation>
    <scope>NUCLEOTIDE SEQUENCE [LARGE SCALE GENOMIC DNA]</scope>
    <source>
        <strain evidence="1 2">NSW150</strain>
    </source>
</reference>
<dbReference type="eggNOG" id="ENOG5031ES8">
    <property type="taxonomic scope" value="Bacteria"/>
</dbReference>
<evidence type="ECO:0000313" key="1">
    <source>
        <dbReference type="EMBL" id="CBJ11062.1"/>
    </source>
</evidence>
<gene>
    <name evidence="1" type="ordered locus">LLO_0720</name>
</gene>
<organism evidence="1 2">
    <name type="scientific">Legionella longbeachae serogroup 1 (strain NSW150)</name>
    <dbReference type="NCBI Taxonomy" id="661367"/>
    <lineage>
        <taxon>Bacteria</taxon>
        <taxon>Pseudomonadati</taxon>
        <taxon>Pseudomonadota</taxon>
        <taxon>Gammaproteobacteria</taxon>
        <taxon>Legionellales</taxon>
        <taxon>Legionellaceae</taxon>
        <taxon>Legionella</taxon>
    </lineage>
</organism>
<name>D3HQ92_LEGLN</name>
<dbReference type="EMBL" id="FN650140">
    <property type="protein sequence ID" value="CBJ11062.1"/>
    <property type="molecule type" value="Genomic_DNA"/>
</dbReference>
<dbReference type="OrthoDB" id="9907942at2"/>
<protein>
    <submittedName>
        <fullName evidence="1">Uncharacterized protein</fullName>
    </submittedName>
</protein>
<dbReference type="Proteomes" id="UP000001060">
    <property type="component" value="Chromosome"/>
</dbReference>
<dbReference type="KEGG" id="llo:LLO_0720"/>
<proteinExistence type="predicted"/>
<dbReference type="GeneID" id="40924955"/>
<evidence type="ECO:0000313" key="2">
    <source>
        <dbReference type="Proteomes" id="UP000001060"/>
    </source>
</evidence>
<dbReference type="HOGENOM" id="CLU_591600_0_0_6"/>
<keyword evidence="2" id="KW-1185">Reference proteome</keyword>
<sequence>MASFKKDLIFNIEDVECPDLKMHLENIATFSVGILQHAAVFCNQSKSIDKEHVDIAIPDDFNIWEHSEILIETNRMGTSNMKLEYGSTITEVGDHKKGIYHQIQLGLEYRINAWQKALESCDVEDKAKYQRFINQASALSLALALGKLHLQSMIPETAALDSLKSCQEFISRCGDDTLKNDLVSDFNQFEELIKKHRYLHYDVSTSERHSIRDAKETYEKASNYYKHIKETIDASNLPQEAKEHMYEKIDYAFECFKNKNDLNLQVPLFKFSEEEYFEKFQDKAQKISLGLSTAALALTAASFSPAAPVTAPAAMALGLASLALTSPGIVKNIGGAIYNKAQYGISPTKGEVITGIMTPTLLALKTTPFPSHIASSTVNGVQKGITMAKNTYGVKTYVTLPNDGKRAMEETIKKFIDEFKSYNEGIIERKLDTGRYRLKLQEIKENDLSESKENSVAVSIKA</sequence>